<feature type="binding site" evidence="9">
    <location>
        <position position="94"/>
    </location>
    <ligand>
        <name>L-glutamine</name>
        <dbReference type="ChEBI" id="CHEBI:58359"/>
    </ligand>
</feature>
<dbReference type="PIRSF" id="PIRSF001589">
    <property type="entry name" value="Asn_synthetase_glu-h"/>
    <property type="match status" value="1"/>
</dbReference>
<dbReference type="InterPro" id="IPR033738">
    <property type="entry name" value="AsnB_N"/>
</dbReference>
<keyword evidence="6 8" id="KW-0315">Glutamine amidotransferase</keyword>
<evidence type="ECO:0000313" key="14">
    <source>
        <dbReference type="Proteomes" id="UP000251545"/>
    </source>
</evidence>
<evidence type="ECO:0000256" key="7">
    <source>
        <dbReference type="ARBA" id="ARBA00048741"/>
    </source>
</evidence>
<dbReference type="EMBL" id="PVEO01000006">
    <property type="protein sequence ID" value="PQV47693.1"/>
    <property type="molecule type" value="Genomic_DNA"/>
</dbReference>
<evidence type="ECO:0000256" key="1">
    <source>
        <dbReference type="ARBA" id="ARBA00005187"/>
    </source>
</evidence>
<evidence type="ECO:0000256" key="9">
    <source>
        <dbReference type="PIRSR" id="PIRSR001589-2"/>
    </source>
</evidence>
<comment type="catalytic activity">
    <reaction evidence="7">
        <text>L-aspartate + L-glutamine + ATP + H2O = L-asparagine + L-glutamate + AMP + diphosphate + H(+)</text>
        <dbReference type="Rhea" id="RHEA:12228"/>
        <dbReference type="ChEBI" id="CHEBI:15377"/>
        <dbReference type="ChEBI" id="CHEBI:15378"/>
        <dbReference type="ChEBI" id="CHEBI:29985"/>
        <dbReference type="ChEBI" id="CHEBI:29991"/>
        <dbReference type="ChEBI" id="CHEBI:30616"/>
        <dbReference type="ChEBI" id="CHEBI:33019"/>
        <dbReference type="ChEBI" id="CHEBI:58048"/>
        <dbReference type="ChEBI" id="CHEBI:58359"/>
        <dbReference type="ChEBI" id="CHEBI:456215"/>
        <dbReference type="EC" id="6.3.5.4"/>
    </reaction>
</comment>
<dbReference type="CDD" id="cd01991">
    <property type="entry name" value="Asn_synthase_B_C"/>
    <property type="match status" value="1"/>
</dbReference>
<dbReference type="Gene3D" id="3.40.50.620">
    <property type="entry name" value="HUPs"/>
    <property type="match status" value="1"/>
</dbReference>
<evidence type="ECO:0000256" key="6">
    <source>
        <dbReference type="ARBA" id="ARBA00022962"/>
    </source>
</evidence>
<evidence type="ECO:0000313" key="13">
    <source>
        <dbReference type="EMBL" id="PQV47693.1"/>
    </source>
</evidence>
<dbReference type="EC" id="6.3.5.4" evidence="3"/>
<keyword evidence="5 9" id="KW-0067">ATP-binding</keyword>
<feature type="coiled-coil region" evidence="11">
    <location>
        <begin position="219"/>
        <end position="246"/>
    </location>
</feature>
<dbReference type="InterPro" id="IPR017932">
    <property type="entry name" value="GATase_2_dom"/>
</dbReference>
<dbReference type="Pfam" id="PF00733">
    <property type="entry name" value="Asn_synthase"/>
    <property type="match status" value="1"/>
</dbReference>
<keyword evidence="8" id="KW-0028">Amino-acid biosynthesis</keyword>
<feature type="active site" description="For GATase activity" evidence="8">
    <location>
        <position position="2"/>
    </location>
</feature>
<evidence type="ECO:0000256" key="3">
    <source>
        <dbReference type="ARBA" id="ARBA00012737"/>
    </source>
</evidence>
<evidence type="ECO:0000256" key="11">
    <source>
        <dbReference type="SAM" id="Coils"/>
    </source>
</evidence>
<dbReference type="InterPro" id="IPR029055">
    <property type="entry name" value="Ntn_hydrolases_N"/>
</dbReference>
<dbReference type="CDD" id="cd00712">
    <property type="entry name" value="AsnB"/>
    <property type="match status" value="1"/>
</dbReference>
<proteinExistence type="inferred from homology"/>
<dbReference type="GO" id="GO:0004066">
    <property type="term" value="F:asparagine synthase (glutamine-hydrolyzing) activity"/>
    <property type="evidence" value="ECO:0007669"/>
    <property type="project" value="UniProtKB-EC"/>
</dbReference>
<comment type="similarity">
    <text evidence="2">Belongs to the asparagine synthetase family.</text>
</comment>
<organism evidence="13 14">
    <name type="scientific">Jejuia pallidilutea</name>
    <dbReference type="NCBI Taxonomy" id="504487"/>
    <lineage>
        <taxon>Bacteria</taxon>
        <taxon>Pseudomonadati</taxon>
        <taxon>Bacteroidota</taxon>
        <taxon>Flavobacteriia</taxon>
        <taxon>Flavobacteriales</taxon>
        <taxon>Flavobacteriaceae</taxon>
        <taxon>Jejuia</taxon>
    </lineage>
</organism>
<feature type="site" description="Important for beta-aspartyl-AMP intermediate formation" evidence="10">
    <location>
        <position position="356"/>
    </location>
</feature>
<dbReference type="Gene3D" id="3.60.20.10">
    <property type="entry name" value="Glutamine Phosphoribosylpyrophosphate, subunit 1, domain 1"/>
    <property type="match status" value="1"/>
</dbReference>
<keyword evidence="11" id="KW-0175">Coiled coil</keyword>
<evidence type="ECO:0000259" key="12">
    <source>
        <dbReference type="PROSITE" id="PS51278"/>
    </source>
</evidence>
<dbReference type="GO" id="GO:0006529">
    <property type="term" value="P:asparagine biosynthetic process"/>
    <property type="evidence" value="ECO:0007669"/>
    <property type="project" value="UniProtKB-KW"/>
</dbReference>
<name>A0A362WZ07_9FLAO</name>
<dbReference type="NCBIfam" id="TIGR01536">
    <property type="entry name" value="asn_synth_AEB"/>
    <property type="match status" value="1"/>
</dbReference>
<feature type="binding site" evidence="9">
    <location>
        <position position="281"/>
    </location>
    <ligand>
        <name>ATP</name>
        <dbReference type="ChEBI" id="CHEBI:30616"/>
    </ligand>
</feature>
<sequence length="612" mass="71353">MCGIYITNIDYKEDRIKKKLREINFRGPDNIGVTKINNITLGHLRLSILDLNIRSNQPMIYKNLSLTYNGEIYNYEDIKDELVNLGYEFETESDTEVLLKGYYEWGKYVLDKTNGMFAFSIYDKEKNTIFSSRDRLGVKPFYYYWNDGKFEICSQLRPLINEKSTVNNKAISIYLDTGYIPSPYSAIEHVYKLPPGNYMVIDLNKNQLTTHAFWDLKEVKLTKASYEEAKQQVHDLLRDAVKIRLRSDVPIGSFLSGGIDSALVSGIAAEISKNKINTFSIGFEDPKYDESKVAEQYAGFLKTNHTTIMCKIEDVLNMIPKYIEVYDEPFADSSGLPSLLLNSVTKQHVTVALSGDGGDESFLGYNYFSFLKKNKIIFLLPISLRKLIIKIKGLSLIRILTQKAIPEKLFVTKDINQYIIGHFTGYDSFQKNRFTEWLKHYTNFKKTATHFLQRAADLNIKLWLENDSNVKVDRASMAYSVEVRSPFLDYRVVEKARTLPVNYRFRNGVRKKILRDILSEYIPEEVFDQPKKGFSIPLGKWMRNELKEEIMLNLDDDFLNFVPNLDIKKFKQRLSDHMTGKADFKTNVWKLYVLRKWYEEFGFYPKNEYEKN</sequence>
<dbReference type="PROSITE" id="PS51278">
    <property type="entry name" value="GATASE_TYPE_2"/>
    <property type="match status" value="1"/>
</dbReference>
<accession>A0A362WZ07</accession>
<feature type="binding site" evidence="9">
    <location>
        <begin position="354"/>
        <end position="355"/>
    </location>
    <ligand>
        <name>ATP</name>
        <dbReference type="ChEBI" id="CHEBI:30616"/>
    </ligand>
</feature>
<dbReference type="InterPro" id="IPR051786">
    <property type="entry name" value="ASN_synthetase/amidase"/>
</dbReference>
<dbReference type="InterPro" id="IPR014729">
    <property type="entry name" value="Rossmann-like_a/b/a_fold"/>
</dbReference>
<dbReference type="GO" id="GO:0005524">
    <property type="term" value="F:ATP binding"/>
    <property type="evidence" value="ECO:0007669"/>
    <property type="project" value="UniProtKB-KW"/>
</dbReference>
<dbReference type="Pfam" id="PF13537">
    <property type="entry name" value="GATase_7"/>
    <property type="match status" value="1"/>
</dbReference>
<gene>
    <name evidence="13" type="ORF">CLV33_10612</name>
</gene>
<dbReference type="SUPFAM" id="SSF56235">
    <property type="entry name" value="N-terminal nucleophile aminohydrolases (Ntn hydrolases)"/>
    <property type="match status" value="1"/>
</dbReference>
<evidence type="ECO:0000256" key="5">
    <source>
        <dbReference type="ARBA" id="ARBA00022840"/>
    </source>
</evidence>
<evidence type="ECO:0000256" key="10">
    <source>
        <dbReference type="PIRSR" id="PIRSR001589-3"/>
    </source>
</evidence>
<keyword evidence="8" id="KW-0061">Asparagine biosynthesis</keyword>
<keyword evidence="4 9" id="KW-0547">Nucleotide-binding</keyword>
<dbReference type="Proteomes" id="UP000251545">
    <property type="component" value="Unassembled WGS sequence"/>
</dbReference>
<evidence type="ECO:0000256" key="8">
    <source>
        <dbReference type="PIRSR" id="PIRSR001589-1"/>
    </source>
</evidence>
<evidence type="ECO:0000256" key="4">
    <source>
        <dbReference type="ARBA" id="ARBA00022741"/>
    </source>
</evidence>
<dbReference type="RefSeq" id="WP_105473922.1">
    <property type="nucleotide sequence ID" value="NZ_PVEO01000006.1"/>
</dbReference>
<feature type="domain" description="Glutamine amidotransferase type-2" evidence="12">
    <location>
        <begin position="2"/>
        <end position="204"/>
    </location>
</feature>
<dbReference type="InterPro" id="IPR006426">
    <property type="entry name" value="Asn_synth_AEB"/>
</dbReference>
<dbReference type="GO" id="GO:0005829">
    <property type="term" value="C:cytosol"/>
    <property type="evidence" value="ECO:0007669"/>
    <property type="project" value="TreeGrafter"/>
</dbReference>
<comment type="caution">
    <text evidence="13">The sequence shown here is derived from an EMBL/GenBank/DDBJ whole genome shotgun (WGS) entry which is preliminary data.</text>
</comment>
<evidence type="ECO:0000256" key="2">
    <source>
        <dbReference type="ARBA" id="ARBA00005752"/>
    </source>
</evidence>
<reference evidence="13 14" key="1">
    <citation type="submission" date="2018-02" db="EMBL/GenBank/DDBJ databases">
        <title>Genomic Encyclopedia of Archaeal and Bacterial Type Strains, Phase II (KMG-II): from individual species to whole genera.</title>
        <authorList>
            <person name="Goeker M."/>
        </authorList>
    </citation>
    <scope>NUCLEOTIDE SEQUENCE [LARGE SCALE GENOMIC DNA]</scope>
    <source>
        <strain evidence="13 14">DSM 21165</strain>
    </source>
</reference>
<dbReference type="PANTHER" id="PTHR43284:SF1">
    <property type="entry name" value="ASPARAGINE SYNTHETASE"/>
    <property type="match status" value="1"/>
</dbReference>
<comment type="pathway">
    <text evidence="1">Amino-acid biosynthesis; L-asparagine biosynthesis; L-asparagine from L-aspartate (L-Gln route): step 1/1.</text>
</comment>
<protein>
    <recommendedName>
        <fullName evidence="3">asparagine synthase (glutamine-hydrolyzing)</fullName>
        <ecNumber evidence="3">6.3.5.4</ecNumber>
    </recommendedName>
</protein>
<dbReference type="PANTHER" id="PTHR43284">
    <property type="entry name" value="ASPARAGINE SYNTHETASE (GLUTAMINE-HYDROLYZING)"/>
    <property type="match status" value="1"/>
</dbReference>
<dbReference type="AlphaFoldDB" id="A0A362WZ07"/>
<dbReference type="InterPro" id="IPR001962">
    <property type="entry name" value="Asn_synthase"/>
</dbReference>
<dbReference type="SUPFAM" id="SSF52402">
    <property type="entry name" value="Adenine nucleotide alpha hydrolases-like"/>
    <property type="match status" value="1"/>
</dbReference>